<evidence type="ECO:0000313" key="1">
    <source>
        <dbReference type="EMBL" id="CAI5446932.1"/>
    </source>
</evidence>
<name>A0A9P1N0Y1_9PELO</name>
<keyword evidence="2" id="KW-1185">Reference proteome</keyword>
<reference evidence="1" key="1">
    <citation type="submission" date="2022-11" db="EMBL/GenBank/DDBJ databases">
        <authorList>
            <person name="Kikuchi T."/>
        </authorList>
    </citation>
    <scope>NUCLEOTIDE SEQUENCE</scope>
    <source>
        <strain evidence="1">PS1010</strain>
    </source>
</reference>
<dbReference type="EMBL" id="CANHGI010000004">
    <property type="protein sequence ID" value="CAI5446932.1"/>
    <property type="molecule type" value="Genomic_DNA"/>
</dbReference>
<dbReference type="Proteomes" id="UP001152747">
    <property type="component" value="Unassembled WGS sequence"/>
</dbReference>
<proteinExistence type="predicted"/>
<gene>
    <name evidence="1" type="ORF">CAMP_LOCUS9569</name>
</gene>
<organism evidence="1 2">
    <name type="scientific">Caenorhabditis angaria</name>
    <dbReference type="NCBI Taxonomy" id="860376"/>
    <lineage>
        <taxon>Eukaryota</taxon>
        <taxon>Metazoa</taxon>
        <taxon>Ecdysozoa</taxon>
        <taxon>Nematoda</taxon>
        <taxon>Chromadorea</taxon>
        <taxon>Rhabditida</taxon>
        <taxon>Rhabditina</taxon>
        <taxon>Rhabditomorpha</taxon>
        <taxon>Rhabditoidea</taxon>
        <taxon>Rhabditidae</taxon>
        <taxon>Peloderinae</taxon>
        <taxon>Caenorhabditis</taxon>
    </lineage>
</organism>
<evidence type="ECO:0000313" key="2">
    <source>
        <dbReference type="Proteomes" id="UP001152747"/>
    </source>
</evidence>
<protein>
    <submittedName>
        <fullName evidence="1">Uncharacterized protein</fullName>
    </submittedName>
</protein>
<dbReference type="AlphaFoldDB" id="A0A9P1N0Y1"/>
<comment type="caution">
    <text evidence="1">The sequence shown here is derived from an EMBL/GenBank/DDBJ whole genome shotgun (WGS) entry which is preliminary data.</text>
</comment>
<accession>A0A9P1N0Y1</accession>
<sequence>MRQDDSKSQVPQIELISSFLRMERFLHPKSNNSTFSDISSHEQFDDFQENLEEKCAQCASDQQVSQKIKPSDKFPDDSIILLDPHDKNHSLRIIKALFRIEIVYGVSDPELGNLSGIWYFSVIEVQWIILAAFCDSSIKSKQIRVSMNKTFHNKSRLNLNLKLVAKFDHDPRVPMLWR</sequence>